<dbReference type="SUPFAM" id="SSF55785">
    <property type="entry name" value="PYP-like sensor domain (PAS domain)"/>
    <property type="match status" value="1"/>
</dbReference>
<dbReference type="SMART" id="SM00387">
    <property type="entry name" value="HATPase_c"/>
    <property type="match status" value="1"/>
</dbReference>
<dbReference type="RefSeq" id="WP_208841845.1">
    <property type="nucleotide sequence ID" value="NZ_CP072133.1"/>
</dbReference>
<dbReference type="Gene3D" id="3.30.450.20">
    <property type="entry name" value="PAS domain"/>
    <property type="match status" value="1"/>
</dbReference>
<organism evidence="20 21">
    <name type="scientific">Pseudoalteromonas xiamenensis</name>
    <dbReference type="NCBI Taxonomy" id="882626"/>
    <lineage>
        <taxon>Bacteria</taxon>
        <taxon>Pseudomonadati</taxon>
        <taxon>Pseudomonadota</taxon>
        <taxon>Gammaproteobacteria</taxon>
        <taxon>Alteromonadales</taxon>
        <taxon>Pseudoalteromonadaceae</taxon>
        <taxon>Pseudoalteromonas</taxon>
    </lineage>
</organism>
<evidence type="ECO:0000259" key="19">
    <source>
        <dbReference type="PROSITE" id="PS50839"/>
    </source>
</evidence>
<comment type="subcellular location">
    <subcellularLocation>
        <location evidence="2">Membrane</location>
    </subcellularLocation>
</comment>
<keyword evidence="12 16" id="KW-0472">Membrane</keyword>
<comment type="catalytic activity">
    <reaction evidence="1">
        <text>ATP + protein L-histidine = ADP + protein N-phospho-L-histidine.</text>
        <dbReference type="EC" id="2.7.13.3"/>
    </reaction>
</comment>
<dbReference type="FunFam" id="1.10.287.130:FF:000002">
    <property type="entry name" value="Two-component osmosensing histidine kinase"/>
    <property type="match status" value="1"/>
</dbReference>
<dbReference type="SMART" id="SM00065">
    <property type="entry name" value="GAF"/>
    <property type="match status" value="1"/>
</dbReference>
<evidence type="ECO:0000256" key="7">
    <source>
        <dbReference type="ARBA" id="ARBA00022741"/>
    </source>
</evidence>
<dbReference type="GO" id="GO:0005524">
    <property type="term" value="F:ATP binding"/>
    <property type="evidence" value="ECO:0007669"/>
    <property type="project" value="UniProtKB-KW"/>
</dbReference>
<dbReference type="InterPro" id="IPR035965">
    <property type="entry name" value="PAS-like_dom_sf"/>
</dbReference>
<feature type="domain" description="CHASE" evidence="19">
    <location>
        <begin position="110"/>
        <end position="201"/>
    </location>
</feature>
<evidence type="ECO:0000256" key="9">
    <source>
        <dbReference type="ARBA" id="ARBA00022840"/>
    </source>
</evidence>
<dbReference type="CDD" id="cd16922">
    <property type="entry name" value="HATPase_EvgS-ArcB-TorS-like"/>
    <property type="match status" value="1"/>
</dbReference>
<keyword evidence="7" id="KW-0547">Nucleotide-binding</keyword>
<dbReference type="PROSITE" id="PS50109">
    <property type="entry name" value="HIS_KIN"/>
    <property type="match status" value="1"/>
</dbReference>
<feature type="transmembrane region" description="Helical" evidence="16">
    <location>
        <begin position="269"/>
        <end position="289"/>
    </location>
</feature>
<feature type="transmembrane region" description="Helical" evidence="16">
    <location>
        <begin position="15"/>
        <end position="33"/>
    </location>
</feature>
<keyword evidence="9" id="KW-0067">ATP-binding</keyword>
<evidence type="ECO:0000256" key="15">
    <source>
        <dbReference type="PROSITE-ProRule" id="PRU00169"/>
    </source>
</evidence>
<dbReference type="GO" id="GO:0016020">
    <property type="term" value="C:membrane"/>
    <property type="evidence" value="ECO:0007669"/>
    <property type="project" value="UniProtKB-SubCell"/>
</dbReference>
<dbReference type="SMART" id="SM01079">
    <property type="entry name" value="CHASE"/>
    <property type="match status" value="1"/>
</dbReference>
<dbReference type="InterPro" id="IPR006189">
    <property type="entry name" value="CHASE_dom"/>
</dbReference>
<evidence type="ECO:0000256" key="13">
    <source>
        <dbReference type="ARBA" id="ARBA00064003"/>
    </source>
</evidence>
<evidence type="ECO:0000256" key="14">
    <source>
        <dbReference type="ARBA" id="ARBA00068150"/>
    </source>
</evidence>
<dbReference type="InterPro" id="IPR005467">
    <property type="entry name" value="His_kinase_dom"/>
</dbReference>
<dbReference type="Pfam" id="PF01590">
    <property type="entry name" value="GAF"/>
    <property type="match status" value="1"/>
</dbReference>
<dbReference type="Pfam" id="PF00072">
    <property type="entry name" value="Response_reg"/>
    <property type="match status" value="1"/>
</dbReference>
<evidence type="ECO:0000256" key="2">
    <source>
        <dbReference type="ARBA" id="ARBA00004370"/>
    </source>
</evidence>
<dbReference type="Pfam" id="PF03924">
    <property type="entry name" value="CHASE"/>
    <property type="match status" value="1"/>
</dbReference>
<evidence type="ECO:0000256" key="4">
    <source>
        <dbReference type="ARBA" id="ARBA00022553"/>
    </source>
</evidence>
<name>A0A975DET2_9GAMM</name>
<dbReference type="InterPro" id="IPR036097">
    <property type="entry name" value="HisK_dim/P_sf"/>
</dbReference>
<dbReference type="Gene3D" id="3.30.450.40">
    <property type="match status" value="1"/>
</dbReference>
<dbReference type="SMART" id="SM00448">
    <property type="entry name" value="REC"/>
    <property type="match status" value="1"/>
</dbReference>
<dbReference type="InterPro" id="IPR036890">
    <property type="entry name" value="HATPase_C_sf"/>
</dbReference>
<dbReference type="Gene3D" id="3.30.565.10">
    <property type="entry name" value="Histidine kinase-like ATPase, C-terminal domain"/>
    <property type="match status" value="1"/>
</dbReference>
<evidence type="ECO:0000256" key="11">
    <source>
        <dbReference type="ARBA" id="ARBA00023012"/>
    </source>
</evidence>
<protein>
    <recommendedName>
        <fullName evidence="14">Sensory/regulatory protein RpfC</fullName>
        <ecNumber evidence="3">2.7.13.3</ecNumber>
    </recommendedName>
</protein>
<dbReference type="KEGG" id="pxi:J5O05_09395"/>
<dbReference type="InterPro" id="IPR003594">
    <property type="entry name" value="HATPase_dom"/>
</dbReference>
<reference evidence="20" key="1">
    <citation type="submission" date="2021-03" db="EMBL/GenBank/DDBJ databases">
        <title>Complete Genome of Pseudoalteromonas xiamenensis STKMTI.2, a new potential marine bacterium producing anti-Vibrio compounds.</title>
        <authorList>
            <person name="Handayani D.P."/>
            <person name="Isnansetyo A."/>
            <person name="Istiqomah I."/>
            <person name="Jumina J."/>
        </authorList>
    </citation>
    <scope>NUCLEOTIDE SEQUENCE</scope>
    <source>
        <strain evidence="20">STKMTI.2</strain>
    </source>
</reference>
<dbReference type="SUPFAM" id="SSF47384">
    <property type="entry name" value="Homodimeric domain of signal transducing histidine kinase"/>
    <property type="match status" value="1"/>
</dbReference>
<evidence type="ECO:0000256" key="10">
    <source>
        <dbReference type="ARBA" id="ARBA00022989"/>
    </source>
</evidence>
<dbReference type="CDD" id="cd17546">
    <property type="entry name" value="REC_hyHK_CKI1_RcsC-like"/>
    <property type="match status" value="1"/>
</dbReference>
<dbReference type="SUPFAM" id="SSF55781">
    <property type="entry name" value="GAF domain-like"/>
    <property type="match status" value="1"/>
</dbReference>
<dbReference type="FunFam" id="3.30.565.10:FF:000010">
    <property type="entry name" value="Sensor histidine kinase RcsC"/>
    <property type="match status" value="1"/>
</dbReference>
<dbReference type="InterPro" id="IPR011006">
    <property type="entry name" value="CheY-like_superfamily"/>
</dbReference>
<dbReference type="Pfam" id="PF02518">
    <property type="entry name" value="HATPase_c"/>
    <property type="match status" value="1"/>
</dbReference>
<dbReference type="SUPFAM" id="SSF52172">
    <property type="entry name" value="CheY-like"/>
    <property type="match status" value="1"/>
</dbReference>
<evidence type="ECO:0000256" key="16">
    <source>
        <dbReference type="SAM" id="Phobius"/>
    </source>
</evidence>
<feature type="domain" description="Response regulatory" evidence="18">
    <location>
        <begin position="977"/>
        <end position="1097"/>
    </location>
</feature>
<evidence type="ECO:0000256" key="8">
    <source>
        <dbReference type="ARBA" id="ARBA00022777"/>
    </source>
</evidence>
<comment type="subunit">
    <text evidence="13">At low DSF concentrations, interacts with RpfF.</text>
</comment>
<dbReference type="Pfam" id="PF00512">
    <property type="entry name" value="HisKA"/>
    <property type="match status" value="1"/>
</dbReference>
<dbReference type="Proteomes" id="UP000664904">
    <property type="component" value="Chromosome"/>
</dbReference>
<dbReference type="SUPFAM" id="SSF55874">
    <property type="entry name" value="ATPase domain of HSP90 chaperone/DNA topoisomerase II/histidine kinase"/>
    <property type="match status" value="1"/>
</dbReference>
<keyword evidence="6 16" id="KW-0812">Transmembrane</keyword>
<keyword evidence="5" id="KW-0808">Transferase</keyword>
<keyword evidence="21" id="KW-1185">Reference proteome</keyword>
<dbReference type="AlphaFoldDB" id="A0A975DET2"/>
<dbReference type="Gene3D" id="3.30.450.350">
    <property type="entry name" value="CHASE domain"/>
    <property type="match status" value="1"/>
</dbReference>
<feature type="modified residue" description="4-aspartylphosphate" evidence="15">
    <location>
        <position position="1027"/>
    </location>
</feature>
<dbReference type="InterPro" id="IPR029016">
    <property type="entry name" value="GAF-like_dom_sf"/>
</dbReference>
<gene>
    <name evidence="20" type="ORF">J5O05_09395</name>
</gene>
<keyword evidence="10 16" id="KW-1133">Transmembrane helix</keyword>
<proteinExistence type="predicted"/>
<dbReference type="Gene3D" id="1.10.287.130">
    <property type="match status" value="1"/>
</dbReference>
<dbReference type="InterPro" id="IPR003018">
    <property type="entry name" value="GAF"/>
</dbReference>
<evidence type="ECO:0000256" key="6">
    <source>
        <dbReference type="ARBA" id="ARBA00022692"/>
    </source>
</evidence>
<evidence type="ECO:0000313" key="21">
    <source>
        <dbReference type="Proteomes" id="UP000664904"/>
    </source>
</evidence>
<evidence type="ECO:0000256" key="5">
    <source>
        <dbReference type="ARBA" id="ARBA00022679"/>
    </source>
</evidence>
<dbReference type="EMBL" id="CP072133">
    <property type="protein sequence ID" value="QTH70249.1"/>
    <property type="molecule type" value="Genomic_DNA"/>
</dbReference>
<evidence type="ECO:0000256" key="3">
    <source>
        <dbReference type="ARBA" id="ARBA00012438"/>
    </source>
</evidence>
<dbReference type="PRINTS" id="PR00344">
    <property type="entry name" value="BCTRLSENSOR"/>
</dbReference>
<keyword evidence="8" id="KW-0418">Kinase</keyword>
<dbReference type="SMART" id="SM00388">
    <property type="entry name" value="HisKA"/>
    <property type="match status" value="1"/>
</dbReference>
<dbReference type="PROSITE" id="PS50110">
    <property type="entry name" value="RESPONSE_REGULATORY"/>
    <property type="match status" value="1"/>
</dbReference>
<feature type="domain" description="Histidine kinase" evidence="17">
    <location>
        <begin position="616"/>
        <end position="836"/>
    </location>
</feature>
<evidence type="ECO:0000259" key="17">
    <source>
        <dbReference type="PROSITE" id="PS50109"/>
    </source>
</evidence>
<evidence type="ECO:0000256" key="12">
    <source>
        <dbReference type="ARBA" id="ARBA00023136"/>
    </source>
</evidence>
<accession>A0A975DET2</accession>
<dbReference type="EC" id="2.7.13.3" evidence="3"/>
<sequence>MHFTSPISPRKARSLRVGFWTLLVVIAVIGVLVDRVNINRLKEIARTDAYEEVNLYRAKLESQINSNLQMVRGLAVAVSEKDNLNQANFTKIAAPLFDHSQILRNIGAAPDMVITWMYPLKGNEKAIGLDYNKVPVQREAALQAKNSKSIVLAGPLKLVQGGEALIARVPVFETESNQFWGLLSVVIDIEKLYNAVDLQTLQDRFNVGLRKIDNVNNDDKGFFLGSTNLLNKDALVLKINLPNQQDWELYAYPKTGWQADSASLWPFRLTLLTFLCLFTAAFVFLNRIIKQIQDNEQHLNTMSHLAEVGAWSVDMRTQEVFCSEVTKAIFETPSNFQPGWLNSVDFFEQGLHRRRIQEFMDRAIKLAQPFEDEFLITTDKGNMRWISIKAFPRVEKGRTVEVVGSLQNIDARKKIELEHDKIARHNELLARITTHEALLGNQLDLAHQLITDAVCSGLAAARSTVWLFDENKQHLIPTAFSHTKAKAWEQFPPWRANALKKLFETIEKEELIALPDARKNAISEPLVEHYLNPFEIQSLYISPIVHHGKAVGILNVEYNVPNPNWTPSDTRFIKALAVVLGSLYANKETLKSKQLALVQKELAEQSAKMKAEFLASMSHEIRTPMNGILGMMTVLQQTELTSSQRHQIHLAQSSAESLLTIINDILDFSKIEAGKVEIDHVDVDLVSLLSETIESFALKAEEKQTLLEFDCRNLQIAQAKTDPHRLRQVLNNLLSNAVKFTEQGKIILTCYSEQNADETRLWCSVEDTGIGIAKEKLATIFDSFTQADSSTTRKYGGTGLGLSIASQLCELLGGSLSAYSKLNIGSTFTFYIVLKEPVAIEPIDNDALELVLLVPDHVATTSMRHVLAPWHIKTTLYHDMTHLLQHLQANPTSQSLLILDPVMLIESQDTASLKHTITSRQLAFAKISTSEHSQALLWQDLKPALDMLYPLTPANALMLYYGEPELQTQSDSVLHGHVLLVEDNKVNQIVATSLLTKMGLTVSVVEHGVAALQILAADHSFDLVLMDCQMPEMDGYEATSRIRRGEAGEHAKSIAIIALTANAMVGDKEKCLAAGMDAYLSKPLQFDSLKAAIAQWIRQASPVSPTRITTNS</sequence>
<keyword evidence="4 15" id="KW-0597">Phosphoprotein</keyword>
<dbReference type="InterPro" id="IPR001789">
    <property type="entry name" value="Sig_transdc_resp-reg_receiver"/>
</dbReference>
<dbReference type="Gene3D" id="3.40.50.2300">
    <property type="match status" value="1"/>
</dbReference>
<keyword evidence="11" id="KW-0902">Two-component regulatory system</keyword>
<dbReference type="PANTHER" id="PTHR45339:SF1">
    <property type="entry name" value="HYBRID SIGNAL TRANSDUCTION HISTIDINE KINASE J"/>
    <property type="match status" value="1"/>
</dbReference>
<dbReference type="GO" id="GO:0000155">
    <property type="term" value="F:phosphorelay sensor kinase activity"/>
    <property type="evidence" value="ECO:0007669"/>
    <property type="project" value="InterPro"/>
</dbReference>
<dbReference type="InterPro" id="IPR042240">
    <property type="entry name" value="CHASE_sf"/>
</dbReference>
<dbReference type="PROSITE" id="PS50839">
    <property type="entry name" value="CHASE"/>
    <property type="match status" value="1"/>
</dbReference>
<dbReference type="CDD" id="cd00082">
    <property type="entry name" value="HisKA"/>
    <property type="match status" value="1"/>
</dbReference>
<dbReference type="InterPro" id="IPR004358">
    <property type="entry name" value="Sig_transdc_His_kin-like_C"/>
</dbReference>
<dbReference type="InterPro" id="IPR003661">
    <property type="entry name" value="HisK_dim/P_dom"/>
</dbReference>
<evidence type="ECO:0000259" key="18">
    <source>
        <dbReference type="PROSITE" id="PS50110"/>
    </source>
</evidence>
<dbReference type="PANTHER" id="PTHR45339">
    <property type="entry name" value="HYBRID SIGNAL TRANSDUCTION HISTIDINE KINASE J"/>
    <property type="match status" value="1"/>
</dbReference>
<evidence type="ECO:0000256" key="1">
    <source>
        <dbReference type="ARBA" id="ARBA00000085"/>
    </source>
</evidence>
<evidence type="ECO:0000313" key="20">
    <source>
        <dbReference type="EMBL" id="QTH70249.1"/>
    </source>
</evidence>